<reference evidence="3" key="1">
    <citation type="submission" date="2016-10" db="EMBL/GenBank/DDBJ databases">
        <authorList>
            <person name="Varghese N."/>
            <person name="Submissions S."/>
        </authorList>
    </citation>
    <scope>NUCLEOTIDE SEQUENCE [LARGE SCALE GENOMIC DNA]</scope>
    <source>
        <strain evidence="3">DSM 11578</strain>
    </source>
</reference>
<feature type="signal peptide" evidence="1">
    <location>
        <begin position="1"/>
        <end position="19"/>
    </location>
</feature>
<organism evidence="2 3">
    <name type="scientific">Methylophaga sulfidovorans</name>
    <dbReference type="NCBI Taxonomy" id="45496"/>
    <lineage>
        <taxon>Bacteria</taxon>
        <taxon>Pseudomonadati</taxon>
        <taxon>Pseudomonadota</taxon>
        <taxon>Gammaproteobacteria</taxon>
        <taxon>Thiotrichales</taxon>
        <taxon>Piscirickettsiaceae</taxon>
        <taxon>Methylophaga</taxon>
    </lineage>
</organism>
<evidence type="ECO:0000313" key="2">
    <source>
        <dbReference type="EMBL" id="SFK07399.1"/>
    </source>
</evidence>
<proteinExistence type="predicted"/>
<evidence type="ECO:0000256" key="1">
    <source>
        <dbReference type="SAM" id="SignalP"/>
    </source>
</evidence>
<dbReference type="AlphaFoldDB" id="A0A1I3WJQ3"/>
<keyword evidence="1" id="KW-0732">Signal</keyword>
<name>A0A1I3WJQ3_9GAMM</name>
<accession>A0A1I3WJQ3</accession>
<feature type="chain" id="PRO_5011739201" description="DUF3108 domain-containing protein" evidence="1">
    <location>
        <begin position="20"/>
        <end position="247"/>
    </location>
</feature>
<evidence type="ECO:0000313" key="3">
    <source>
        <dbReference type="Proteomes" id="UP000198924"/>
    </source>
</evidence>
<gene>
    <name evidence="2" type="ORF">SAMN04488079_104237</name>
</gene>
<keyword evidence="3" id="KW-1185">Reference proteome</keyword>
<dbReference type="Proteomes" id="UP000198924">
    <property type="component" value="Unassembled WGS sequence"/>
</dbReference>
<dbReference type="RefSeq" id="WP_091712072.1">
    <property type="nucleotide sequence ID" value="NZ_FOSH01000004.1"/>
</dbReference>
<protein>
    <recommendedName>
        <fullName evidence="4">DUF3108 domain-containing protein</fullName>
    </recommendedName>
</protein>
<sequence>MFKMMFLFVSVLLSFSVFAGGTKPTLSRESIGDIEGILKDEKTWAAHELVAEQSYRMKVDHPLSLGVFNVKRPLPIQLTFLKKEDAGTANCRAYFLDKNFSAKEAKSFFEQHAGSKLKLLNGQLVKLTSTGGSARWCKFTDYKVLASKNEREQAGQNKATEDNAYQFEGTIKVLVARLHPSNMIMRQLNAGDITQKSLFERCDKTLTIAPPLASHMKGPAYMNKEATVHVTIEGRKCVATSVVFNAK</sequence>
<dbReference type="EMBL" id="FOSH01000004">
    <property type="protein sequence ID" value="SFK07399.1"/>
    <property type="molecule type" value="Genomic_DNA"/>
</dbReference>
<evidence type="ECO:0008006" key="4">
    <source>
        <dbReference type="Google" id="ProtNLM"/>
    </source>
</evidence>